<sequence>MDSMQSPGARRPHGPGIALGRRTMLALSCASLLLLGGCAIAPADADSDASVTEKVPFATAGDQELLLDACLPDGGKPAPAVVLLHGGGFTEGNRVAGGMRELCTRFATAGFAAFSIDYRLVPSTVYPGQVQDVQSAITWLREDAQVERFGIDPERIGVLGSSAGAILAQEVGTLGDGPLDTGARVAAVASLSGVSLMTEEALSLGRPSEEAIGMILAYLDCESPAADVCPQSAEASAALHVDPTDPPMLLVNGEDELVPAEQVEAMHAALDSAGVSSEVIIGRTGAHGVSLLAPAVSDALLEFFTEALG</sequence>
<dbReference type="PANTHER" id="PTHR48081:SF13">
    <property type="entry name" value="ALPHA_BETA HYDROLASE"/>
    <property type="match status" value="1"/>
</dbReference>
<dbReference type="InterPro" id="IPR002168">
    <property type="entry name" value="Lipase_GDXG_HIS_AS"/>
</dbReference>
<name>A0ABP4Z284_9MICO</name>
<keyword evidence="2" id="KW-0378">Hydrolase</keyword>
<evidence type="ECO:0000259" key="3">
    <source>
        <dbReference type="Pfam" id="PF20434"/>
    </source>
</evidence>
<keyword evidence="5" id="KW-1185">Reference proteome</keyword>
<reference evidence="5" key="1">
    <citation type="journal article" date="2019" name="Int. J. Syst. Evol. Microbiol.">
        <title>The Global Catalogue of Microorganisms (GCM) 10K type strain sequencing project: providing services to taxonomists for standard genome sequencing and annotation.</title>
        <authorList>
            <consortium name="The Broad Institute Genomics Platform"/>
            <consortium name="The Broad Institute Genome Sequencing Center for Infectious Disease"/>
            <person name="Wu L."/>
            <person name="Ma J."/>
        </authorList>
    </citation>
    <scope>NUCLEOTIDE SEQUENCE [LARGE SCALE GENOMIC DNA]</scope>
    <source>
        <strain evidence="5">JCM 14323</strain>
    </source>
</reference>
<dbReference type="PANTHER" id="PTHR48081">
    <property type="entry name" value="AB HYDROLASE SUPERFAMILY PROTEIN C4A8.06C"/>
    <property type="match status" value="1"/>
</dbReference>
<dbReference type="Gene3D" id="3.40.50.1820">
    <property type="entry name" value="alpha/beta hydrolase"/>
    <property type="match status" value="1"/>
</dbReference>
<evidence type="ECO:0000313" key="5">
    <source>
        <dbReference type="Proteomes" id="UP001501746"/>
    </source>
</evidence>
<comment type="caution">
    <text evidence="4">The sequence shown here is derived from an EMBL/GenBank/DDBJ whole genome shotgun (WGS) entry which is preliminary data.</text>
</comment>
<evidence type="ECO:0000313" key="4">
    <source>
        <dbReference type="EMBL" id="GAA1838279.1"/>
    </source>
</evidence>
<proteinExistence type="inferred from homology"/>
<evidence type="ECO:0000256" key="2">
    <source>
        <dbReference type="ARBA" id="ARBA00022801"/>
    </source>
</evidence>
<dbReference type="InterPro" id="IPR050300">
    <property type="entry name" value="GDXG_lipolytic_enzyme"/>
</dbReference>
<evidence type="ECO:0000256" key="1">
    <source>
        <dbReference type="ARBA" id="ARBA00010515"/>
    </source>
</evidence>
<dbReference type="EMBL" id="BAAANK010000006">
    <property type="protein sequence ID" value="GAA1838279.1"/>
    <property type="molecule type" value="Genomic_DNA"/>
</dbReference>
<organism evidence="4 5">
    <name type="scientific">Agromyces salentinus</name>
    <dbReference type="NCBI Taxonomy" id="269421"/>
    <lineage>
        <taxon>Bacteria</taxon>
        <taxon>Bacillati</taxon>
        <taxon>Actinomycetota</taxon>
        <taxon>Actinomycetes</taxon>
        <taxon>Micrococcales</taxon>
        <taxon>Microbacteriaceae</taxon>
        <taxon>Agromyces</taxon>
    </lineage>
</organism>
<dbReference type="PROSITE" id="PS01173">
    <property type="entry name" value="LIPASE_GDXG_HIS"/>
    <property type="match status" value="1"/>
</dbReference>
<dbReference type="InterPro" id="IPR029058">
    <property type="entry name" value="AB_hydrolase_fold"/>
</dbReference>
<dbReference type="Proteomes" id="UP001501746">
    <property type="component" value="Unassembled WGS sequence"/>
</dbReference>
<dbReference type="Pfam" id="PF20434">
    <property type="entry name" value="BD-FAE"/>
    <property type="match status" value="1"/>
</dbReference>
<feature type="domain" description="BD-FAE-like" evidence="3">
    <location>
        <begin position="68"/>
        <end position="270"/>
    </location>
</feature>
<protein>
    <recommendedName>
        <fullName evidence="3">BD-FAE-like domain-containing protein</fullName>
    </recommendedName>
</protein>
<accession>A0ABP4Z284</accession>
<dbReference type="SUPFAM" id="SSF53474">
    <property type="entry name" value="alpha/beta-Hydrolases"/>
    <property type="match status" value="1"/>
</dbReference>
<comment type="similarity">
    <text evidence="1">Belongs to the 'GDXG' lipolytic enzyme family.</text>
</comment>
<gene>
    <name evidence="4" type="ORF">GCM10009750_24770</name>
</gene>
<dbReference type="InterPro" id="IPR049492">
    <property type="entry name" value="BD-FAE-like_dom"/>
</dbReference>